<keyword evidence="5" id="KW-1185">Reference proteome</keyword>
<dbReference type="Pfam" id="PF23283">
    <property type="entry name" value="D8C_UMOD"/>
    <property type="match status" value="1"/>
</dbReference>
<reference evidence="4" key="2">
    <citation type="submission" date="2025-09" db="UniProtKB">
        <authorList>
            <consortium name="Ensembl"/>
        </authorList>
    </citation>
    <scope>IDENTIFICATION</scope>
</reference>
<dbReference type="Ensembl" id="ENSPKIT00000038039.1">
    <property type="protein sequence ID" value="ENSPKIP00000013615.1"/>
    <property type="gene ID" value="ENSPKIG00000000976.1"/>
</dbReference>
<evidence type="ECO:0000259" key="3">
    <source>
        <dbReference type="Pfam" id="PF23283"/>
    </source>
</evidence>
<organism evidence="4 5">
    <name type="scientific">Paramormyrops kingsleyae</name>
    <dbReference type="NCBI Taxonomy" id="1676925"/>
    <lineage>
        <taxon>Eukaryota</taxon>
        <taxon>Metazoa</taxon>
        <taxon>Chordata</taxon>
        <taxon>Craniata</taxon>
        <taxon>Vertebrata</taxon>
        <taxon>Euteleostomi</taxon>
        <taxon>Actinopterygii</taxon>
        <taxon>Neopterygii</taxon>
        <taxon>Teleostei</taxon>
        <taxon>Osteoglossocephala</taxon>
        <taxon>Osteoglossomorpha</taxon>
        <taxon>Osteoglossiformes</taxon>
        <taxon>Mormyridae</taxon>
        <taxon>Paramormyrops</taxon>
    </lineage>
</organism>
<sequence length="146" mass="16584">MPYGSSIGEQKVTDHSPCVDQCCLYTSLHQQWRDTNFHSKNVRCGYKVNWRAWYCLYLGRVAMCMPESCVLANRSGTRAPLWLKGLHPLLTDGMVTQRVCSPWKSDCCLFKSRPVQAKARPGNDPLYRFVKPVNCYLAYCAGNGPN</sequence>
<dbReference type="GeneTree" id="ENSGT00940000156038"/>
<reference evidence="4" key="1">
    <citation type="submission" date="2025-08" db="UniProtKB">
        <authorList>
            <consortium name="Ensembl"/>
        </authorList>
    </citation>
    <scope>IDENTIFICATION</scope>
</reference>
<proteinExistence type="predicted"/>
<evidence type="ECO:0000256" key="2">
    <source>
        <dbReference type="ARBA" id="ARBA00023157"/>
    </source>
</evidence>
<dbReference type="STRING" id="1676925.ENSPKIP00000013615"/>
<dbReference type="Proteomes" id="UP000261540">
    <property type="component" value="Unplaced"/>
</dbReference>
<name>A0A3B3R6R4_9TELE</name>
<dbReference type="InterPro" id="IPR057774">
    <property type="entry name" value="D8C_UMOD/GP2/OIT3-like"/>
</dbReference>
<keyword evidence="1" id="KW-0732">Signal</keyword>
<dbReference type="AlphaFoldDB" id="A0A3B3R6R4"/>
<protein>
    <recommendedName>
        <fullName evidence="3">UMOD/GP2/OIT3-like D8C domain-containing protein</fullName>
    </recommendedName>
</protein>
<evidence type="ECO:0000313" key="5">
    <source>
        <dbReference type="Proteomes" id="UP000261540"/>
    </source>
</evidence>
<feature type="domain" description="UMOD/GP2/OIT3-like D8C" evidence="3">
    <location>
        <begin position="54"/>
        <end position="141"/>
    </location>
</feature>
<evidence type="ECO:0000256" key="1">
    <source>
        <dbReference type="ARBA" id="ARBA00022729"/>
    </source>
</evidence>
<keyword evidence="2" id="KW-1015">Disulfide bond</keyword>
<evidence type="ECO:0000313" key="4">
    <source>
        <dbReference type="Ensembl" id="ENSPKIP00000013615.1"/>
    </source>
</evidence>
<accession>A0A3B3R6R4</accession>